<feature type="signal peptide" evidence="8">
    <location>
        <begin position="1"/>
        <end position="19"/>
    </location>
</feature>
<organism evidence="10 12">
    <name type="scientific">Schizosaccharomyces japonicus (strain yFS275 / FY16936)</name>
    <name type="common">Fission yeast</name>
    <dbReference type="NCBI Taxonomy" id="402676"/>
    <lineage>
        <taxon>Eukaryota</taxon>
        <taxon>Fungi</taxon>
        <taxon>Dikarya</taxon>
        <taxon>Ascomycota</taxon>
        <taxon>Taphrinomycotina</taxon>
        <taxon>Schizosaccharomycetes</taxon>
        <taxon>Schizosaccharomycetales</taxon>
        <taxon>Schizosaccharomycetaceae</taxon>
        <taxon>Schizosaccharomyces</taxon>
    </lineage>
</organism>
<dbReference type="SMART" id="SM00737">
    <property type="entry name" value="ML"/>
    <property type="match status" value="1"/>
</dbReference>
<evidence type="ECO:0000256" key="6">
    <source>
        <dbReference type="ARBA" id="ARBA00022729"/>
    </source>
</evidence>
<dbReference type="VEuPathDB" id="FungiDB:SJAG_01407"/>
<reference evidence="10 12" key="1">
    <citation type="journal article" date="2011" name="Science">
        <title>Comparative functional genomics of the fission yeasts.</title>
        <authorList>
            <person name="Rhind N."/>
            <person name="Chen Z."/>
            <person name="Yassour M."/>
            <person name="Thompson D.A."/>
            <person name="Haas B.J."/>
            <person name="Habib N."/>
            <person name="Wapinski I."/>
            <person name="Roy S."/>
            <person name="Lin M.F."/>
            <person name="Heiman D.I."/>
            <person name="Young S.K."/>
            <person name="Furuya K."/>
            <person name="Guo Y."/>
            <person name="Pidoux A."/>
            <person name="Chen H.M."/>
            <person name="Robbertse B."/>
            <person name="Goldberg J.M."/>
            <person name="Aoki K."/>
            <person name="Bayne E.H."/>
            <person name="Berlin A.M."/>
            <person name="Desjardins C.A."/>
            <person name="Dobbs E."/>
            <person name="Dukaj L."/>
            <person name="Fan L."/>
            <person name="FitzGerald M.G."/>
            <person name="French C."/>
            <person name="Gujja S."/>
            <person name="Hansen K."/>
            <person name="Keifenheim D."/>
            <person name="Levin J.Z."/>
            <person name="Mosher R.A."/>
            <person name="Mueller C.A."/>
            <person name="Pfiffner J."/>
            <person name="Priest M."/>
            <person name="Russ C."/>
            <person name="Smialowska A."/>
            <person name="Swoboda P."/>
            <person name="Sykes S.M."/>
            <person name="Vaughn M."/>
            <person name="Vengrova S."/>
            <person name="Yoder R."/>
            <person name="Zeng Q."/>
            <person name="Allshire R."/>
            <person name="Baulcombe D."/>
            <person name="Birren B.W."/>
            <person name="Brown W."/>
            <person name="Ekwall K."/>
            <person name="Kellis M."/>
            <person name="Leatherwood J."/>
            <person name="Levin H."/>
            <person name="Margalit H."/>
            <person name="Martienssen R."/>
            <person name="Nieduszynski C.A."/>
            <person name="Spatafora J.W."/>
            <person name="Friedman N."/>
            <person name="Dalgaard J.Z."/>
            <person name="Baumann P."/>
            <person name="Niki H."/>
            <person name="Regev A."/>
            <person name="Nusbaum C."/>
        </authorList>
    </citation>
    <scope>NUCLEOTIDE SEQUENCE [LARGE SCALE GENOMIC DNA]</scope>
    <source>
        <strain evidence="12">yFS275 / FY16936</strain>
    </source>
</reference>
<dbReference type="AlphaFoldDB" id="B6JXU4"/>
<evidence type="ECO:0000256" key="1">
    <source>
        <dbReference type="ARBA" id="ARBA00002053"/>
    </source>
</evidence>
<gene>
    <name evidence="11" type="primary">npc2</name>
    <name evidence="10" type="ORF">SJAG_01407</name>
</gene>
<protein>
    <recommendedName>
        <fullName evidence="4">Phosphatidylglycerol/phosphatidylinositol transfer protein</fullName>
    </recommendedName>
</protein>
<dbReference type="SUPFAM" id="SSF81296">
    <property type="entry name" value="E set domains"/>
    <property type="match status" value="1"/>
</dbReference>
<evidence type="ECO:0000259" key="9">
    <source>
        <dbReference type="SMART" id="SM00737"/>
    </source>
</evidence>
<keyword evidence="12" id="KW-1185">Reference proteome</keyword>
<evidence type="ECO:0000256" key="7">
    <source>
        <dbReference type="ARBA" id="ARBA00023055"/>
    </source>
</evidence>
<proteinExistence type="inferred from homology"/>
<dbReference type="InterPro" id="IPR039670">
    <property type="entry name" value="NPC2-like"/>
</dbReference>
<evidence type="ECO:0000256" key="4">
    <source>
        <dbReference type="ARBA" id="ARBA00016056"/>
    </source>
</evidence>
<evidence type="ECO:0000313" key="11">
    <source>
        <dbReference type="JaponicusDB" id="SJAG_01407"/>
    </source>
</evidence>
<dbReference type="InterPro" id="IPR033917">
    <property type="entry name" value="ML_PG-PI_TP"/>
</dbReference>
<comment type="subunit">
    <text evidence="3">Monomer.</text>
</comment>
<keyword evidence="6 8" id="KW-0732">Signal</keyword>
<dbReference type="GO" id="GO:0032934">
    <property type="term" value="F:sterol binding"/>
    <property type="evidence" value="ECO:0007669"/>
    <property type="project" value="InterPro"/>
</dbReference>
<dbReference type="GeneID" id="7048155"/>
<dbReference type="eggNOG" id="KOG4680">
    <property type="taxonomic scope" value="Eukaryota"/>
</dbReference>
<dbReference type="PANTHER" id="PTHR11306:SF0">
    <property type="entry name" value="PHOSPHATIDYLGLYCEROL_PHOSPHATIDYLINOSITOL TRANSFER PROTEIN"/>
    <property type="match status" value="1"/>
</dbReference>
<keyword evidence="7" id="KW-0445">Lipid transport</keyword>
<feature type="domain" description="MD-2-related lipid-recognition" evidence="9">
    <location>
        <begin position="39"/>
        <end position="164"/>
    </location>
</feature>
<evidence type="ECO:0000256" key="5">
    <source>
        <dbReference type="ARBA" id="ARBA00022448"/>
    </source>
</evidence>
<dbReference type="Pfam" id="PF02221">
    <property type="entry name" value="E1_DerP2_DerF2"/>
    <property type="match status" value="1"/>
</dbReference>
<comment type="similarity">
    <text evidence="2">Belongs to the NPC2 family.</text>
</comment>
<dbReference type="EMBL" id="KE651168">
    <property type="protein sequence ID" value="EEB06362.1"/>
    <property type="molecule type" value="Genomic_DNA"/>
</dbReference>
<dbReference type="InterPro" id="IPR014756">
    <property type="entry name" value="Ig_E-set"/>
</dbReference>
<sequence>MKYSVLLFALSFLPMLCQAMIRPKYYELQELKIPGDNPAYFCNNNWDHSLDTLQINYLNLVPNPPRAGKNLSIETQIAVNTVVEEGSYVLAEVKYGFVRIVNEKLDLCEQADLLAGIKCPVGPSLITKTIEVPLPWAIPPGTYHVNARVFNANDEQLTCVTASVSFRHFG</sequence>
<evidence type="ECO:0000256" key="2">
    <source>
        <dbReference type="ARBA" id="ARBA00006370"/>
    </source>
</evidence>
<evidence type="ECO:0000313" key="12">
    <source>
        <dbReference type="Proteomes" id="UP000001744"/>
    </source>
</evidence>
<dbReference type="CDD" id="cd00917">
    <property type="entry name" value="PG-PI_TP"/>
    <property type="match status" value="1"/>
</dbReference>
<dbReference type="OMA" id="HQTYDLC"/>
<dbReference type="PANTHER" id="PTHR11306">
    <property type="entry name" value="NIEMANN PICK TYPE C2 PROTEIN NPC2-RELATED"/>
    <property type="match status" value="1"/>
</dbReference>
<dbReference type="Proteomes" id="UP000001744">
    <property type="component" value="Unassembled WGS sequence"/>
</dbReference>
<dbReference type="RefSeq" id="XP_002172655.1">
    <property type="nucleotide sequence ID" value="XM_002172619.2"/>
</dbReference>
<keyword evidence="5" id="KW-0813">Transport</keyword>
<evidence type="ECO:0000256" key="8">
    <source>
        <dbReference type="SAM" id="SignalP"/>
    </source>
</evidence>
<dbReference type="STRING" id="402676.B6JXU4"/>
<dbReference type="InterPro" id="IPR003172">
    <property type="entry name" value="ML_dom"/>
</dbReference>
<name>B6JXU4_SCHJY</name>
<comment type="function">
    <text evidence="1">Catalyzes the intermembrane transfer of phosphatidylglycerol and phosphatidylinositol.</text>
</comment>
<dbReference type="OrthoDB" id="6409159at2759"/>
<dbReference type="Gene3D" id="2.60.40.770">
    <property type="match status" value="1"/>
</dbReference>
<evidence type="ECO:0000256" key="3">
    <source>
        <dbReference type="ARBA" id="ARBA00011245"/>
    </source>
</evidence>
<dbReference type="GO" id="GO:0032366">
    <property type="term" value="P:intracellular sterol transport"/>
    <property type="evidence" value="ECO:0007669"/>
    <property type="project" value="InterPro"/>
</dbReference>
<accession>B6JXU4</accession>
<dbReference type="JaponicusDB" id="SJAG_01407">
    <property type="gene designation" value="npc2"/>
</dbReference>
<evidence type="ECO:0000313" key="10">
    <source>
        <dbReference type="EMBL" id="EEB06362.1"/>
    </source>
</evidence>
<feature type="chain" id="PRO_5002844977" description="Phosphatidylglycerol/phosphatidylinositol transfer protein" evidence="8">
    <location>
        <begin position="20"/>
        <end position="170"/>
    </location>
</feature>
<dbReference type="HOGENOM" id="CLU_097982_0_1_1"/>